<dbReference type="Proteomes" id="UP001057221">
    <property type="component" value="Segment"/>
</dbReference>
<reference evidence="1 2" key="1">
    <citation type="submission" date="2022-05" db="EMBL/GenBank/DDBJ databases">
        <authorList>
            <person name="Friedrich I."/>
            <person name="Poehlein A."/>
            <person name="Schneider D."/>
            <person name="Hertel R."/>
            <person name="Daniel R."/>
        </authorList>
    </citation>
    <scope>NUCLEOTIDE SEQUENCE [LARGE SCALE GENOMIC DNA]</scope>
</reference>
<dbReference type="EMBL" id="ON529855">
    <property type="protein sequence ID" value="USN14776.1"/>
    <property type="molecule type" value="Genomic_DNA"/>
</dbReference>
<gene>
    <name evidence="1" type="ORF">DOMOVOI_03020</name>
</gene>
<protein>
    <submittedName>
        <fullName evidence="1">Uncharacterized protein</fullName>
    </submittedName>
</protein>
<proteinExistence type="predicted"/>
<name>A0A9E7MQ14_9CAUD</name>
<sequence>MSNSRNKRTFEFDVTDAPMLLHAMSLAAATAMMCGHPDAKRRFQSYRDMLKEYVPAEADLFDEEVWGEMGMALARSQAFRVRIDLSPYHRGCQERGEYISRYLTKLRLYVEIDVGSKTKTFEAKYGVECEAQDDPKVKAVYDVLVNLAPMDCQGSCHDRFEFA</sequence>
<keyword evidence="2" id="KW-1185">Reference proteome</keyword>
<evidence type="ECO:0000313" key="2">
    <source>
        <dbReference type="Proteomes" id="UP001057221"/>
    </source>
</evidence>
<accession>A0A9E7MQ14</accession>
<organism evidence="1 2">
    <name type="scientific">Brevundimonas phage vB_BpoS-Domovoi</name>
    <dbReference type="NCBI Taxonomy" id="2948598"/>
    <lineage>
        <taxon>Viruses</taxon>
        <taxon>Duplodnaviria</taxon>
        <taxon>Heunggongvirae</taxon>
        <taxon>Uroviricota</taxon>
        <taxon>Caudoviricetes</taxon>
        <taxon>Jeanschmidtviridae</taxon>
        <taxon>Marchewkavirus</taxon>
        <taxon>Marchewkavirus domovoi</taxon>
    </lineage>
</organism>
<evidence type="ECO:0000313" key="1">
    <source>
        <dbReference type="EMBL" id="USN14776.1"/>
    </source>
</evidence>